<feature type="region of interest" description="Disordered" evidence="6">
    <location>
        <begin position="465"/>
        <end position="495"/>
    </location>
</feature>
<feature type="compositionally biased region" description="Basic and acidic residues" evidence="6">
    <location>
        <begin position="471"/>
        <end position="481"/>
    </location>
</feature>
<dbReference type="InterPro" id="IPR036661">
    <property type="entry name" value="Luciferase-like_sf"/>
</dbReference>
<dbReference type="Gene3D" id="3.20.20.30">
    <property type="entry name" value="Luciferase-like domain"/>
    <property type="match status" value="1"/>
</dbReference>
<evidence type="ECO:0000256" key="2">
    <source>
        <dbReference type="ARBA" id="ARBA00022643"/>
    </source>
</evidence>
<dbReference type="AlphaFoldDB" id="A0A2V1DR31"/>
<keyword evidence="2" id="KW-0288">FMN</keyword>
<keyword evidence="4 8" id="KW-0503">Monooxygenase</keyword>
<dbReference type="PANTHER" id="PTHR30011:SF16">
    <property type="entry name" value="C2H2 FINGER DOMAIN TRANSCRIPTION FACTOR (EUROFUNG)-RELATED"/>
    <property type="match status" value="1"/>
</dbReference>
<dbReference type="NCBIfam" id="TIGR03860">
    <property type="entry name" value="FMN_nitrolo"/>
    <property type="match status" value="1"/>
</dbReference>
<dbReference type="Proteomes" id="UP000244855">
    <property type="component" value="Unassembled WGS sequence"/>
</dbReference>
<dbReference type="STRING" id="97972.A0A2V1DR31"/>
<dbReference type="InterPro" id="IPR051260">
    <property type="entry name" value="Diverse_substr_monoxygenases"/>
</dbReference>
<dbReference type="OrthoDB" id="5561043at2759"/>
<evidence type="ECO:0000256" key="4">
    <source>
        <dbReference type="ARBA" id="ARBA00023033"/>
    </source>
</evidence>
<sequence length="495" mass="54532">MRHCAAHVIAMADTSSLTSGGFPRRRMHLNFFETACKGSHMCTGQWKNPEDSSRDKDQLDYYLWLAKLAERGSITSIFFADNYGTMQTYGGTPDALFKGGSMVGYLDPVTLVSAMAAVTKSVGFGITGSTSYIPPYALARTWASLDHVTRGRIAWNVVTSYSNTAAQVMGLDGVKSSEERYQAAQEYMDLVYEYFSLWEKSWANDAQQWQVEPEMAYDPSKIQKIDYQGKYLKMSAVAQTHPSPQRTPIIFQAGASPAGIAFGGKHAEAIFCSHSTIEDTKKYTASVRAAAAAQGRDPQSIKFFLGTMPFIGRTLEEAQAKFERARKFCSIEGGLTRFSGFVNLDMSKYPKDQPFRLDGEMRENAIQGLISSMQTLSNLKELTPIDIAEIMALGGLGPRPIGTPEMVADELMEWVEKGDIDGFNLSPVVNPGSWEDIVELLVPELQKRGVYWNDYPVPGGTLRENLSGKPGEPHLAPDHPGSKFKYSECNGSPGS</sequence>
<dbReference type="PIRSF" id="PIRSF000337">
    <property type="entry name" value="NTA_MOA"/>
    <property type="match status" value="1"/>
</dbReference>
<organism evidence="8 9">
    <name type="scientific">Periconia macrospinosa</name>
    <dbReference type="NCBI Taxonomy" id="97972"/>
    <lineage>
        <taxon>Eukaryota</taxon>
        <taxon>Fungi</taxon>
        <taxon>Dikarya</taxon>
        <taxon>Ascomycota</taxon>
        <taxon>Pezizomycotina</taxon>
        <taxon>Dothideomycetes</taxon>
        <taxon>Pleosporomycetidae</taxon>
        <taxon>Pleosporales</taxon>
        <taxon>Massarineae</taxon>
        <taxon>Periconiaceae</taxon>
        <taxon>Periconia</taxon>
    </lineage>
</organism>
<feature type="domain" description="Luciferase-like" evidence="7">
    <location>
        <begin position="47"/>
        <end position="418"/>
    </location>
</feature>
<accession>A0A2V1DR31</accession>
<evidence type="ECO:0000256" key="6">
    <source>
        <dbReference type="SAM" id="MobiDB-lite"/>
    </source>
</evidence>
<comment type="similarity">
    <text evidence="5">Belongs to the NtaA/SnaA/DszA monooxygenase family.</text>
</comment>
<evidence type="ECO:0000313" key="8">
    <source>
        <dbReference type="EMBL" id="PVH99769.1"/>
    </source>
</evidence>
<dbReference type="GO" id="GO:0016705">
    <property type="term" value="F:oxidoreductase activity, acting on paired donors, with incorporation or reduction of molecular oxygen"/>
    <property type="evidence" value="ECO:0007669"/>
    <property type="project" value="InterPro"/>
</dbReference>
<dbReference type="InterPro" id="IPR011251">
    <property type="entry name" value="Luciferase-like_dom"/>
</dbReference>
<dbReference type="SUPFAM" id="SSF51679">
    <property type="entry name" value="Bacterial luciferase-like"/>
    <property type="match status" value="1"/>
</dbReference>
<reference evidence="8 9" key="1">
    <citation type="journal article" date="2018" name="Sci. Rep.">
        <title>Comparative genomics provides insights into the lifestyle and reveals functional heterogeneity of dark septate endophytic fungi.</title>
        <authorList>
            <person name="Knapp D.G."/>
            <person name="Nemeth J.B."/>
            <person name="Barry K."/>
            <person name="Hainaut M."/>
            <person name="Henrissat B."/>
            <person name="Johnson J."/>
            <person name="Kuo A."/>
            <person name="Lim J.H.P."/>
            <person name="Lipzen A."/>
            <person name="Nolan M."/>
            <person name="Ohm R.A."/>
            <person name="Tamas L."/>
            <person name="Grigoriev I.V."/>
            <person name="Spatafora J.W."/>
            <person name="Nagy L.G."/>
            <person name="Kovacs G.M."/>
        </authorList>
    </citation>
    <scope>NUCLEOTIDE SEQUENCE [LARGE SCALE GENOMIC DNA]</scope>
    <source>
        <strain evidence="8 9">DSE2036</strain>
    </source>
</reference>
<dbReference type="InterPro" id="IPR016215">
    <property type="entry name" value="NTA_MOA"/>
</dbReference>
<dbReference type="PANTHER" id="PTHR30011">
    <property type="entry name" value="ALKANESULFONATE MONOOXYGENASE-RELATED"/>
    <property type="match status" value="1"/>
</dbReference>
<keyword evidence="3" id="KW-0560">Oxidoreductase</keyword>
<evidence type="ECO:0000256" key="1">
    <source>
        <dbReference type="ARBA" id="ARBA00022630"/>
    </source>
</evidence>
<evidence type="ECO:0000256" key="5">
    <source>
        <dbReference type="ARBA" id="ARBA00033748"/>
    </source>
</evidence>
<name>A0A2V1DR31_9PLEO</name>
<gene>
    <name evidence="8" type="ORF">DM02DRAFT_593764</name>
</gene>
<keyword evidence="1" id="KW-0285">Flavoprotein</keyword>
<evidence type="ECO:0000256" key="3">
    <source>
        <dbReference type="ARBA" id="ARBA00023002"/>
    </source>
</evidence>
<evidence type="ECO:0000313" key="9">
    <source>
        <dbReference type="Proteomes" id="UP000244855"/>
    </source>
</evidence>
<protein>
    <submittedName>
        <fullName evidence="8">Nitrilotriacetate monooxygenase component A/pristinamycin IIA synthase subunit A</fullName>
    </submittedName>
</protein>
<dbReference type="Pfam" id="PF00296">
    <property type="entry name" value="Bac_luciferase"/>
    <property type="match status" value="1"/>
</dbReference>
<dbReference type="EMBL" id="KZ805385">
    <property type="protein sequence ID" value="PVH99769.1"/>
    <property type="molecule type" value="Genomic_DNA"/>
</dbReference>
<evidence type="ECO:0000259" key="7">
    <source>
        <dbReference type="Pfam" id="PF00296"/>
    </source>
</evidence>
<keyword evidence="9" id="KW-1185">Reference proteome</keyword>
<dbReference type="GO" id="GO:0004497">
    <property type="term" value="F:monooxygenase activity"/>
    <property type="evidence" value="ECO:0007669"/>
    <property type="project" value="UniProtKB-KW"/>
</dbReference>
<proteinExistence type="inferred from homology"/>